<keyword evidence="3" id="KW-1185">Reference proteome</keyword>
<feature type="chain" id="PRO_5039361315" description="LppX_LprAFG lipoprotein" evidence="1">
    <location>
        <begin position="24"/>
        <end position="245"/>
    </location>
</feature>
<gene>
    <name evidence="2" type="ORF">CF165_41765</name>
</gene>
<dbReference type="EMBL" id="NMUL01000058">
    <property type="protein sequence ID" value="OXM60563.1"/>
    <property type="molecule type" value="Genomic_DNA"/>
</dbReference>
<proteinExistence type="predicted"/>
<evidence type="ECO:0000313" key="3">
    <source>
        <dbReference type="Proteomes" id="UP000215199"/>
    </source>
</evidence>
<keyword evidence="1" id="KW-0732">Signal</keyword>
<dbReference type="Proteomes" id="UP000215199">
    <property type="component" value="Unassembled WGS sequence"/>
</dbReference>
<reference evidence="3" key="1">
    <citation type="submission" date="2017-07" db="EMBL/GenBank/DDBJ databases">
        <title>Comparative genome mining reveals phylogenetic distribution patterns of secondary metabolites in Amycolatopsis.</title>
        <authorList>
            <person name="Adamek M."/>
            <person name="Alanjary M."/>
            <person name="Sales-Ortells H."/>
            <person name="Goodfellow M."/>
            <person name="Bull A.T."/>
            <person name="Kalinowski J."/>
            <person name="Ziemert N."/>
        </authorList>
    </citation>
    <scope>NUCLEOTIDE SEQUENCE [LARGE SCALE GENOMIC DNA]</scope>
    <source>
        <strain evidence="3">H5</strain>
    </source>
</reference>
<comment type="caution">
    <text evidence="2">The sequence shown here is derived from an EMBL/GenBank/DDBJ whole genome shotgun (WGS) entry which is preliminary data.</text>
</comment>
<protein>
    <recommendedName>
        <fullName evidence="4">LppX_LprAFG lipoprotein</fullName>
    </recommendedName>
</protein>
<dbReference type="RefSeq" id="WP_093953117.1">
    <property type="nucleotide sequence ID" value="NZ_NMUL01000058.1"/>
</dbReference>
<evidence type="ECO:0000256" key="1">
    <source>
        <dbReference type="SAM" id="SignalP"/>
    </source>
</evidence>
<evidence type="ECO:0000313" key="2">
    <source>
        <dbReference type="EMBL" id="OXM60563.1"/>
    </source>
</evidence>
<feature type="signal peptide" evidence="1">
    <location>
        <begin position="1"/>
        <end position="23"/>
    </location>
</feature>
<dbReference type="PROSITE" id="PS51257">
    <property type="entry name" value="PROKAR_LIPOPROTEIN"/>
    <property type="match status" value="1"/>
</dbReference>
<dbReference type="AlphaFoldDB" id="A0A229SP27"/>
<sequence>MPRLHLAALLTAGTLVLACTACSGTPGTPAPAAAGTTSSAVSTPPAAPALDAAKVGSAITDAAKQASAVHVKGTIAQEGSTMNVDLQLNPDSANGTIVKDGLEIPVLRVGDKYYVRFTSSLVKQAGVPASAAKQLTGKWVSSTAKIGAGLGEAFKEFLDYKGFTNGILGELEKSTFTSGEPTTLAGMPALSFKSVDGTATVAAAEPHYLLRMADPKHGAMEFSDWNKPTTINTPAASEIYSGPGA</sequence>
<dbReference type="Gene3D" id="2.50.20.20">
    <property type="match status" value="1"/>
</dbReference>
<dbReference type="OrthoDB" id="3618859at2"/>
<accession>A0A229SP27</accession>
<evidence type="ECO:0008006" key="4">
    <source>
        <dbReference type="Google" id="ProtNLM"/>
    </source>
</evidence>
<name>A0A229SP27_9PSEU</name>
<organism evidence="2 3">
    <name type="scientific">Amycolatopsis vastitatis</name>
    <dbReference type="NCBI Taxonomy" id="1905142"/>
    <lineage>
        <taxon>Bacteria</taxon>
        <taxon>Bacillati</taxon>
        <taxon>Actinomycetota</taxon>
        <taxon>Actinomycetes</taxon>
        <taxon>Pseudonocardiales</taxon>
        <taxon>Pseudonocardiaceae</taxon>
        <taxon>Amycolatopsis</taxon>
    </lineage>
</organism>